<organism evidence="2 3">
    <name type="scientific">Bugula neritina</name>
    <name type="common">Brown bryozoan</name>
    <name type="synonym">Sertularia neritina</name>
    <dbReference type="NCBI Taxonomy" id="10212"/>
    <lineage>
        <taxon>Eukaryota</taxon>
        <taxon>Metazoa</taxon>
        <taxon>Spiralia</taxon>
        <taxon>Lophotrochozoa</taxon>
        <taxon>Bryozoa</taxon>
        <taxon>Gymnolaemata</taxon>
        <taxon>Cheilostomatida</taxon>
        <taxon>Flustrina</taxon>
        <taxon>Buguloidea</taxon>
        <taxon>Bugulidae</taxon>
        <taxon>Bugula</taxon>
    </lineage>
</organism>
<keyword evidence="1" id="KW-0732">Signal</keyword>
<feature type="chain" id="PRO_5029636300" evidence="1">
    <location>
        <begin position="26"/>
        <end position="95"/>
    </location>
</feature>
<comment type="caution">
    <text evidence="2">The sequence shown here is derived from an EMBL/GenBank/DDBJ whole genome shotgun (WGS) entry which is preliminary data.</text>
</comment>
<protein>
    <submittedName>
        <fullName evidence="2">Uncharacterized protein</fullName>
    </submittedName>
</protein>
<evidence type="ECO:0000256" key="1">
    <source>
        <dbReference type="SAM" id="SignalP"/>
    </source>
</evidence>
<dbReference type="Proteomes" id="UP000593567">
    <property type="component" value="Unassembled WGS sequence"/>
</dbReference>
<evidence type="ECO:0000313" key="2">
    <source>
        <dbReference type="EMBL" id="KAF6033742.1"/>
    </source>
</evidence>
<dbReference type="AlphaFoldDB" id="A0A7J7K527"/>
<accession>A0A7J7K527</accession>
<sequence length="95" mass="10482">MTLLLLMGATAAVHMLLMKFKGSQANHRAFHNEVEPAKAEVESAKVEVEPAKATTASLTPVVETERESINKLTPNLKTNKLNYIRLPDIRGNSRV</sequence>
<feature type="signal peptide" evidence="1">
    <location>
        <begin position="1"/>
        <end position="25"/>
    </location>
</feature>
<gene>
    <name evidence="2" type="ORF">EB796_007951</name>
</gene>
<keyword evidence="3" id="KW-1185">Reference proteome</keyword>
<evidence type="ECO:0000313" key="3">
    <source>
        <dbReference type="Proteomes" id="UP000593567"/>
    </source>
</evidence>
<dbReference type="EMBL" id="VXIV02001248">
    <property type="protein sequence ID" value="KAF6033742.1"/>
    <property type="molecule type" value="Genomic_DNA"/>
</dbReference>
<proteinExistence type="predicted"/>
<name>A0A7J7K527_BUGNE</name>
<reference evidence="2" key="1">
    <citation type="submission" date="2020-06" db="EMBL/GenBank/DDBJ databases">
        <title>Draft genome of Bugula neritina, a colonial animal packing powerful symbionts and potential medicines.</title>
        <authorList>
            <person name="Rayko M."/>
        </authorList>
    </citation>
    <scope>NUCLEOTIDE SEQUENCE [LARGE SCALE GENOMIC DNA]</scope>
    <source>
        <strain evidence="2">Kwan_BN1</strain>
    </source>
</reference>